<dbReference type="GO" id="GO:0008233">
    <property type="term" value="F:peptidase activity"/>
    <property type="evidence" value="ECO:0007669"/>
    <property type="project" value="UniProtKB-KW"/>
</dbReference>
<evidence type="ECO:0000313" key="3">
    <source>
        <dbReference type="EMBL" id="CAA9424814.1"/>
    </source>
</evidence>
<dbReference type="PROSITE" id="PS51903">
    <property type="entry name" value="CLP_R"/>
    <property type="match status" value="1"/>
</dbReference>
<protein>
    <submittedName>
        <fullName evidence="3">ATP-dependent Clp protease, ATP-binding subunit ClpC / Negative regulator of genetic competence clcC/mecB</fullName>
    </submittedName>
</protein>
<dbReference type="InterPro" id="IPR036628">
    <property type="entry name" value="Clp_N_dom_sf"/>
</dbReference>
<keyword evidence="3" id="KW-0645">Protease</keyword>
<dbReference type="AlphaFoldDB" id="A0A6J4PUE4"/>
<organism evidence="3">
    <name type="scientific">uncultured Rubrobacteraceae bacterium</name>
    <dbReference type="NCBI Taxonomy" id="349277"/>
    <lineage>
        <taxon>Bacteria</taxon>
        <taxon>Bacillati</taxon>
        <taxon>Actinomycetota</taxon>
        <taxon>Rubrobacteria</taxon>
        <taxon>Rubrobacterales</taxon>
        <taxon>Rubrobacteraceae</taxon>
        <taxon>environmental samples</taxon>
    </lineage>
</organism>
<keyword evidence="3" id="KW-0067">ATP-binding</keyword>
<name>A0A6J4PUE4_9ACTN</name>
<dbReference type="GO" id="GO:0005524">
    <property type="term" value="F:ATP binding"/>
    <property type="evidence" value="ECO:0007669"/>
    <property type="project" value="UniProtKB-KW"/>
</dbReference>
<reference evidence="3" key="1">
    <citation type="submission" date="2020-02" db="EMBL/GenBank/DDBJ databases">
        <authorList>
            <person name="Meier V. D."/>
        </authorList>
    </citation>
    <scope>NUCLEOTIDE SEQUENCE</scope>
    <source>
        <strain evidence="3">AVDCRST_MAG37</strain>
    </source>
</reference>
<evidence type="ECO:0000259" key="2">
    <source>
        <dbReference type="PROSITE" id="PS51903"/>
    </source>
</evidence>
<feature type="domain" description="Clp R" evidence="2">
    <location>
        <begin position="2"/>
        <end position="71"/>
    </location>
</feature>
<keyword evidence="3" id="KW-0547">Nucleotide-binding</keyword>
<dbReference type="Pfam" id="PF02861">
    <property type="entry name" value="Clp_N"/>
    <property type="match status" value="1"/>
</dbReference>
<dbReference type="GO" id="GO:0006508">
    <property type="term" value="P:proteolysis"/>
    <property type="evidence" value="ECO:0007669"/>
    <property type="project" value="UniProtKB-KW"/>
</dbReference>
<dbReference type="SUPFAM" id="SSF81923">
    <property type="entry name" value="Double Clp-N motif"/>
    <property type="match status" value="1"/>
</dbReference>
<dbReference type="InterPro" id="IPR004176">
    <property type="entry name" value="Clp_R_N"/>
</dbReference>
<sequence length="71" mass="7745">MFESFTEQAREAVAMAQEEGQIFHHGYIGTGHLLLGVLHEGEVRRAQALSSLGVAIEKVRKQIESIVGPGE</sequence>
<gene>
    <name evidence="3" type="ORF">AVDCRST_MAG37-183</name>
</gene>
<proteinExistence type="predicted"/>
<dbReference type="EMBL" id="CADCVD010000010">
    <property type="protein sequence ID" value="CAA9424814.1"/>
    <property type="molecule type" value="Genomic_DNA"/>
</dbReference>
<accession>A0A6J4PUE4</accession>
<dbReference type="Gene3D" id="1.10.1780.10">
    <property type="entry name" value="Clp, N-terminal domain"/>
    <property type="match status" value="1"/>
</dbReference>
<keyword evidence="3" id="KW-0378">Hydrolase</keyword>
<keyword evidence="1" id="KW-0677">Repeat</keyword>
<evidence type="ECO:0000256" key="1">
    <source>
        <dbReference type="PROSITE-ProRule" id="PRU01251"/>
    </source>
</evidence>